<dbReference type="EMBL" id="LAZR01011763">
    <property type="protein sequence ID" value="KKM59975.1"/>
    <property type="molecule type" value="Genomic_DNA"/>
</dbReference>
<accession>A0A0F9L7N8</accession>
<sequence length="91" mass="10063">MIGAAMTTRGATVYATETRWALAVNFGEPGGTADWLLVGRFCWPGGARDDQTVRTFRTRKLAREAMRKLTSYSAEVRPVKVKVTIVGEVTR</sequence>
<reference evidence="1" key="1">
    <citation type="journal article" date="2015" name="Nature">
        <title>Complex archaea that bridge the gap between prokaryotes and eukaryotes.</title>
        <authorList>
            <person name="Spang A."/>
            <person name="Saw J.H."/>
            <person name="Jorgensen S.L."/>
            <person name="Zaremba-Niedzwiedzka K."/>
            <person name="Martijn J."/>
            <person name="Lind A.E."/>
            <person name="van Eijk R."/>
            <person name="Schleper C."/>
            <person name="Guy L."/>
            <person name="Ettema T.J."/>
        </authorList>
    </citation>
    <scope>NUCLEOTIDE SEQUENCE</scope>
</reference>
<gene>
    <name evidence="1" type="ORF">LCGC14_1546540</name>
</gene>
<evidence type="ECO:0000313" key="1">
    <source>
        <dbReference type="EMBL" id="KKM59975.1"/>
    </source>
</evidence>
<proteinExistence type="predicted"/>
<comment type="caution">
    <text evidence="1">The sequence shown here is derived from an EMBL/GenBank/DDBJ whole genome shotgun (WGS) entry which is preliminary data.</text>
</comment>
<name>A0A0F9L7N8_9ZZZZ</name>
<protein>
    <submittedName>
        <fullName evidence="1">Uncharacterized protein</fullName>
    </submittedName>
</protein>
<dbReference type="AlphaFoldDB" id="A0A0F9L7N8"/>
<organism evidence="1">
    <name type="scientific">marine sediment metagenome</name>
    <dbReference type="NCBI Taxonomy" id="412755"/>
    <lineage>
        <taxon>unclassified sequences</taxon>
        <taxon>metagenomes</taxon>
        <taxon>ecological metagenomes</taxon>
    </lineage>
</organism>